<accession>A0ABQ9G7M3</accession>
<name>A0ABQ9G7M3_9NEOP</name>
<evidence type="ECO:0000313" key="1">
    <source>
        <dbReference type="EMBL" id="KAJ8867506.1"/>
    </source>
</evidence>
<dbReference type="Proteomes" id="UP001159363">
    <property type="component" value="Chromosome 14"/>
</dbReference>
<organism evidence="1 2">
    <name type="scientific">Dryococelus australis</name>
    <dbReference type="NCBI Taxonomy" id="614101"/>
    <lineage>
        <taxon>Eukaryota</taxon>
        <taxon>Metazoa</taxon>
        <taxon>Ecdysozoa</taxon>
        <taxon>Arthropoda</taxon>
        <taxon>Hexapoda</taxon>
        <taxon>Insecta</taxon>
        <taxon>Pterygota</taxon>
        <taxon>Neoptera</taxon>
        <taxon>Polyneoptera</taxon>
        <taxon>Phasmatodea</taxon>
        <taxon>Verophasmatodea</taxon>
        <taxon>Anareolatae</taxon>
        <taxon>Phasmatidae</taxon>
        <taxon>Eurycanthinae</taxon>
        <taxon>Dryococelus</taxon>
    </lineage>
</organism>
<reference evidence="1 2" key="1">
    <citation type="submission" date="2023-02" db="EMBL/GenBank/DDBJ databases">
        <title>LHISI_Scaffold_Assembly.</title>
        <authorList>
            <person name="Stuart O.P."/>
            <person name="Cleave R."/>
            <person name="Magrath M.J.L."/>
            <person name="Mikheyev A.S."/>
        </authorList>
    </citation>
    <scope>NUCLEOTIDE SEQUENCE [LARGE SCALE GENOMIC DNA]</scope>
    <source>
        <strain evidence="1">Daus_M_001</strain>
        <tissue evidence="1">Leg muscle</tissue>
    </source>
</reference>
<proteinExistence type="predicted"/>
<dbReference type="EMBL" id="JARBHB010000015">
    <property type="protein sequence ID" value="KAJ8867506.1"/>
    <property type="molecule type" value="Genomic_DNA"/>
</dbReference>
<comment type="caution">
    <text evidence="1">The sequence shown here is derived from an EMBL/GenBank/DDBJ whole genome shotgun (WGS) entry which is preliminary data.</text>
</comment>
<keyword evidence="2" id="KW-1185">Reference proteome</keyword>
<gene>
    <name evidence="1" type="ORF">PR048_031308</name>
</gene>
<sequence length="98" mass="11212">MAKDEHAQQCLLAPLGDATKPKTRGCESFLDRKWGKDKSFWSQVLQSRSRFKEKTKIILVGGPCVGRKTVFNRIQEAEISFHILSCKTYFYGITLTEL</sequence>
<protein>
    <submittedName>
        <fullName evidence="1">Uncharacterized protein</fullName>
    </submittedName>
</protein>
<evidence type="ECO:0000313" key="2">
    <source>
        <dbReference type="Proteomes" id="UP001159363"/>
    </source>
</evidence>